<dbReference type="STRING" id="28885.EI16_10840"/>
<dbReference type="PANTHER" id="PTHR43000">
    <property type="entry name" value="DTDP-D-GLUCOSE 4,6-DEHYDRATASE-RELATED"/>
    <property type="match status" value="1"/>
</dbReference>
<feature type="domain" description="NAD(P)-binding" evidence="1">
    <location>
        <begin position="14"/>
        <end position="322"/>
    </location>
</feature>
<keyword evidence="3" id="KW-1185">Reference proteome</keyword>
<dbReference type="NCBIfam" id="TIGR02622">
    <property type="entry name" value="CDP_4_6_dhtase"/>
    <property type="match status" value="1"/>
</dbReference>
<dbReference type="EMBL" id="JMIU01000001">
    <property type="protein sequence ID" value="KDN96734.1"/>
    <property type="molecule type" value="Genomic_DNA"/>
</dbReference>
<dbReference type="Pfam" id="PF16363">
    <property type="entry name" value="GDP_Man_Dehyd"/>
    <property type="match status" value="1"/>
</dbReference>
<protein>
    <submittedName>
        <fullName evidence="2">CDP-glucose 4,6-dehydratase</fullName>
    </submittedName>
</protein>
<dbReference type="Gene3D" id="3.90.25.10">
    <property type="entry name" value="UDP-galactose 4-epimerase, domain 1"/>
    <property type="match status" value="1"/>
</dbReference>
<evidence type="ECO:0000313" key="3">
    <source>
        <dbReference type="Proteomes" id="UP000027341"/>
    </source>
</evidence>
<dbReference type="RefSeq" id="WP_029907706.1">
    <property type="nucleotide sequence ID" value="NZ_AP020335.1"/>
</dbReference>
<dbReference type="CDD" id="cd05252">
    <property type="entry name" value="CDP_GD_SDR_e"/>
    <property type="match status" value="1"/>
</dbReference>
<evidence type="ECO:0000259" key="1">
    <source>
        <dbReference type="Pfam" id="PF16363"/>
    </source>
</evidence>
<accession>A0A066ZWV2</accession>
<comment type="caution">
    <text evidence="2">The sequence shown here is derived from an EMBL/GenBank/DDBJ whole genome shotgun (WGS) entry which is preliminary data.</text>
</comment>
<dbReference type="AlphaFoldDB" id="A0A066ZWV2"/>
<dbReference type="SUPFAM" id="SSF51735">
    <property type="entry name" value="NAD(P)-binding Rossmann-fold domains"/>
    <property type="match status" value="1"/>
</dbReference>
<dbReference type="InterPro" id="IPR013445">
    <property type="entry name" value="CDP_4_6_deHydtase"/>
</dbReference>
<name>A0A066ZWV2_HYDMR</name>
<reference evidence="2 3" key="1">
    <citation type="submission" date="2014-04" db="EMBL/GenBank/DDBJ databases">
        <title>Draft genome sequence of Hydrogenovibrio marinus MH-110, a model organism for aerobic H2 metabolism.</title>
        <authorList>
            <person name="Cha H.J."/>
            <person name="Jo B.H."/>
            <person name="Hwang B.H."/>
        </authorList>
    </citation>
    <scope>NUCLEOTIDE SEQUENCE [LARGE SCALE GENOMIC DNA]</scope>
    <source>
        <strain evidence="2 3">MH-110</strain>
    </source>
</reference>
<dbReference type="InterPro" id="IPR036291">
    <property type="entry name" value="NAD(P)-bd_dom_sf"/>
</dbReference>
<organism evidence="2 3">
    <name type="scientific">Hydrogenovibrio marinus</name>
    <dbReference type="NCBI Taxonomy" id="28885"/>
    <lineage>
        <taxon>Bacteria</taxon>
        <taxon>Pseudomonadati</taxon>
        <taxon>Pseudomonadota</taxon>
        <taxon>Gammaproteobacteria</taxon>
        <taxon>Thiotrichales</taxon>
        <taxon>Piscirickettsiaceae</taxon>
        <taxon>Hydrogenovibrio</taxon>
    </lineage>
</organism>
<dbReference type="Proteomes" id="UP000027341">
    <property type="component" value="Unassembled WGS sequence"/>
</dbReference>
<dbReference type="Gene3D" id="3.40.50.720">
    <property type="entry name" value="NAD(P)-binding Rossmann-like Domain"/>
    <property type="match status" value="1"/>
</dbReference>
<dbReference type="InterPro" id="IPR016040">
    <property type="entry name" value="NAD(P)-bd_dom"/>
</dbReference>
<proteinExistence type="predicted"/>
<evidence type="ECO:0000313" key="2">
    <source>
        <dbReference type="EMBL" id="KDN96734.1"/>
    </source>
</evidence>
<gene>
    <name evidence="2" type="ORF">EI16_10840</name>
</gene>
<sequence length="356" mass="40496">MVDKNFWHGKKVFLTGHTGFKGSWLSIWLQSLGAVVKGYALAPPTTPSLYEEASVDKLIDSEIGDIRNLDKLTISIVNFDPDILIHMAAQPLVRLSYKEPLETYDVNVMGTAKVLEAARGCANLKAIVSVTTDKCYENKEWVWGYREDEPMGGHDPYSSSKGCAELVTSAYRRSFLQDAGIGLASARAGNVVGGGDWADDRLIPDILRAFEQEKPVIIRNPKSTRPWQHVLEPLSGYLVLAQKLYEDPSEYAEGWNFGPNEEDVKPVDWILDKMTALWPNSEWKLDEGDHPHEAGYLKLDVSKAKSYLQWHPMWRLEQTLERIVKWHKAWLNKEDMQSVCLEEINDYMRDMDNANH</sequence>